<dbReference type="OrthoDB" id="3689551at2759"/>
<organism evidence="2 3">
    <name type="scientific">Alternaria atra</name>
    <dbReference type="NCBI Taxonomy" id="119953"/>
    <lineage>
        <taxon>Eukaryota</taxon>
        <taxon>Fungi</taxon>
        <taxon>Dikarya</taxon>
        <taxon>Ascomycota</taxon>
        <taxon>Pezizomycotina</taxon>
        <taxon>Dothideomycetes</taxon>
        <taxon>Pleosporomycetidae</taxon>
        <taxon>Pleosporales</taxon>
        <taxon>Pleosporineae</taxon>
        <taxon>Pleosporaceae</taxon>
        <taxon>Alternaria</taxon>
        <taxon>Alternaria sect. Ulocladioides</taxon>
    </lineage>
</organism>
<name>A0A8J2IAF2_9PLEO</name>
<comment type="caution">
    <text evidence="2">The sequence shown here is derived from an EMBL/GenBank/DDBJ whole genome shotgun (WGS) entry which is preliminary data.</text>
</comment>
<dbReference type="Proteomes" id="UP000676310">
    <property type="component" value="Unassembled WGS sequence"/>
</dbReference>
<evidence type="ECO:0000313" key="3">
    <source>
        <dbReference type="Proteomes" id="UP000676310"/>
    </source>
</evidence>
<protein>
    <submittedName>
        <fullName evidence="2">Uncharacterized protein</fullName>
    </submittedName>
</protein>
<keyword evidence="3" id="KW-1185">Reference proteome</keyword>
<feature type="compositionally biased region" description="Basic and acidic residues" evidence="1">
    <location>
        <begin position="20"/>
        <end position="32"/>
    </location>
</feature>
<dbReference type="AlphaFoldDB" id="A0A8J2IAF2"/>
<sequence>MAHTLVEPEQNAKNGVLEPLPKDRNTVLRPEENPNGSLPTSPIPPESSHDVRFPSPTLCKPIRSPQVAPTSIPATLTSDAEFRIIEAELTNCEMTREALARREAVLQERKAEIVRENKMRLDKEVRDLAMGDEEEDMNEGLYMREVQRRIEAKLQRADGNTNEAMEKKVQQVEEVKEAKVVPVSAPERRRLAHLTLLKNDPRLG</sequence>
<feature type="region of interest" description="Disordered" evidence="1">
    <location>
        <begin position="1"/>
        <end position="71"/>
    </location>
</feature>
<accession>A0A8J2IAF2</accession>
<dbReference type="RefSeq" id="XP_043169202.1">
    <property type="nucleotide sequence ID" value="XM_043313267.1"/>
</dbReference>
<dbReference type="GeneID" id="67017449"/>
<dbReference type="EMBL" id="CAJRGZ010000019">
    <property type="protein sequence ID" value="CAG5159662.1"/>
    <property type="molecule type" value="Genomic_DNA"/>
</dbReference>
<evidence type="ECO:0000256" key="1">
    <source>
        <dbReference type="SAM" id="MobiDB-lite"/>
    </source>
</evidence>
<proteinExistence type="predicted"/>
<reference evidence="2" key="1">
    <citation type="submission" date="2021-05" db="EMBL/GenBank/DDBJ databases">
        <authorList>
            <person name="Stam R."/>
        </authorList>
    </citation>
    <scope>NUCLEOTIDE SEQUENCE</scope>
    <source>
        <strain evidence="2">CS162</strain>
    </source>
</reference>
<gene>
    <name evidence="2" type="ORF">ALTATR162_LOCUS5648</name>
</gene>
<evidence type="ECO:0000313" key="2">
    <source>
        <dbReference type="EMBL" id="CAG5159662.1"/>
    </source>
</evidence>